<proteinExistence type="predicted"/>
<organism evidence="1 2">
    <name type="scientific">Fusibacillus kribbianus</name>
    <dbReference type="NCBI Taxonomy" id="3044208"/>
    <lineage>
        <taxon>Bacteria</taxon>
        <taxon>Bacillati</taxon>
        <taxon>Bacillota</taxon>
        <taxon>Clostridia</taxon>
        <taxon>Lachnospirales</taxon>
        <taxon>Lachnospiraceae</taxon>
        <taxon>Fusibacillus</taxon>
    </lineage>
</organism>
<evidence type="ECO:0000313" key="1">
    <source>
        <dbReference type="EMBL" id="MDI9243186.1"/>
    </source>
</evidence>
<dbReference type="AlphaFoldDB" id="A0AAP4BDW3"/>
<name>A0AAP4BDW3_9FIRM</name>
<keyword evidence="2" id="KW-1185">Reference proteome</keyword>
<dbReference type="RefSeq" id="WP_283231614.1">
    <property type="nucleotide sequence ID" value="NZ_JASGBQ010000027.1"/>
</dbReference>
<comment type="caution">
    <text evidence="1">The sequence shown here is derived from an EMBL/GenBank/DDBJ whole genome shotgun (WGS) entry which is preliminary data.</text>
</comment>
<evidence type="ECO:0000313" key="2">
    <source>
        <dbReference type="Proteomes" id="UP001300383"/>
    </source>
</evidence>
<dbReference type="Proteomes" id="UP001300383">
    <property type="component" value="Unassembled WGS sequence"/>
</dbReference>
<reference evidence="1 2" key="1">
    <citation type="submission" date="2023-05" db="EMBL/GenBank/DDBJ databases">
        <title>[ruminococcus] sp. nov., isolated from a pig farm feces dump.</title>
        <authorList>
            <person name="Chang Y.-H."/>
        </authorList>
    </citation>
    <scope>NUCLEOTIDE SEQUENCE [LARGE SCALE GENOMIC DNA]</scope>
    <source>
        <strain evidence="1 2">YH-rum2234</strain>
    </source>
</reference>
<accession>A0AAP4BDW3</accession>
<dbReference type="EMBL" id="JASGBQ010000027">
    <property type="protein sequence ID" value="MDI9243186.1"/>
    <property type="molecule type" value="Genomic_DNA"/>
</dbReference>
<protein>
    <submittedName>
        <fullName evidence="1">Uncharacterized protein</fullName>
    </submittedName>
</protein>
<gene>
    <name evidence="1" type="ORF">QJ036_12085</name>
</gene>
<sequence>MNYSNSQRAGVILYLTALLFGGYDGATLDIPEKNEITGIKEALVALKEETYEEKTDFLDFFKSKSSTEPKELVRVEICYFEKWREKAIELIIPIAAQYISENQQNLQNYYDELANQYHEKLSLLHDFKMDEKTCIASQLSEDERMLQADNDWLVALKDQLTKIERG</sequence>